<keyword evidence="8" id="KW-1185">Reference proteome</keyword>
<feature type="transmembrane region" description="Helical" evidence="5">
    <location>
        <begin position="44"/>
        <end position="70"/>
    </location>
</feature>
<evidence type="ECO:0000256" key="1">
    <source>
        <dbReference type="ARBA" id="ARBA00004370"/>
    </source>
</evidence>
<dbReference type="InterPro" id="IPR017452">
    <property type="entry name" value="GPCR_Rhodpsn_7TM"/>
</dbReference>
<evidence type="ECO:0000313" key="7">
    <source>
        <dbReference type="EMBL" id="KAK5983977.1"/>
    </source>
</evidence>
<reference evidence="7 8" key="1">
    <citation type="submission" date="2019-10" db="EMBL/GenBank/DDBJ databases">
        <title>Assembly and Annotation for the nematode Trichostrongylus colubriformis.</title>
        <authorList>
            <person name="Martin J."/>
        </authorList>
    </citation>
    <scope>NUCLEOTIDE SEQUENCE [LARGE SCALE GENOMIC DNA]</scope>
    <source>
        <strain evidence="7">G859</strain>
        <tissue evidence="7">Whole worm</tissue>
    </source>
</reference>
<dbReference type="AlphaFoldDB" id="A0AAN8FS53"/>
<dbReference type="Gene3D" id="1.20.1070.10">
    <property type="entry name" value="Rhodopsin 7-helix transmembrane proteins"/>
    <property type="match status" value="1"/>
</dbReference>
<evidence type="ECO:0000259" key="6">
    <source>
        <dbReference type="PROSITE" id="PS50262"/>
    </source>
</evidence>
<protein>
    <recommendedName>
        <fullName evidence="6">G-protein coupled receptors family 1 profile domain-containing protein</fullName>
    </recommendedName>
</protein>
<evidence type="ECO:0000256" key="4">
    <source>
        <dbReference type="ARBA" id="ARBA00023136"/>
    </source>
</evidence>
<accession>A0AAN8FS53</accession>
<keyword evidence="3 5" id="KW-1133">Transmembrane helix</keyword>
<feature type="transmembrane region" description="Helical" evidence="5">
    <location>
        <begin position="12"/>
        <end position="32"/>
    </location>
</feature>
<dbReference type="PROSITE" id="PS50262">
    <property type="entry name" value="G_PROTEIN_RECEP_F1_2"/>
    <property type="match status" value="1"/>
</dbReference>
<dbReference type="GO" id="GO:0016020">
    <property type="term" value="C:membrane"/>
    <property type="evidence" value="ECO:0007669"/>
    <property type="project" value="UniProtKB-SubCell"/>
</dbReference>
<comment type="caution">
    <text evidence="7">The sequence shown here is derived from an EMBL/GenBank/DDBJ whole genome shotgun (WGS) entry which is preliminary data.</text>
</comment>
<gene>
    <name evidence="7" type="ORF">GCK32_008215</name>
</gene>
<evidence type="ECO:0000256" key="2">
    <source>
        <dbReference type="ARBA" id="ARBA00022692"/>
    </source>
</evidence>
<dbReference type="InterPro" id="IPR052322">
    <property type="entry name" value="Mito_rRNA_Mtase_NSUN4"/>
</dbReference>
<keyword evidence="2 5" id="KW-0812">Transmembrane</keyword>
<dbReference type="PANTHER" id="PTHR46955">
    <property type="entry name" value="PROTEIN CBG01349-RELATED"/>
    <property type="match status" value="1"/>
</dbReference>
<comment type="subcellular location">
    <subcellularLocation>
        <location evidence="1">Membrane</location>
    </subcellularLocation>
</comment>
<sequence length="127" mass="14326">MISNAICLYVDLFLLIICVLQILSNFVVLFVWCSSRRLLRNDSLILLVSLAFIDFIYAVLQFPYLILLIAGAKPNGVPFNYNPWLIVQLAGPSIALMKSGCTLTTAIAIDRVLALCFPLLYYRHSKR</sequence>
<dbReference type="Proteomes" id="UP001331761">
    <property type="component" value="Unassembled WGS sequence"/>
</dbReference>
<evidence type="ECO:0000313" key="8">
    <source>
        <dbReference type="Proteomes" id="UP001331761"/>
    </source>
</evidence>
<feature type="transmembrane region" description="Helical" evidence="5">
    <location>
        <begin position="103"/>
        <end position="122"/>
    </location>
</feature>
<dbReference type="SUPFAM" id="SSF81321">
    <property type="entry name" value="Family A G protein-coupled receptor-like"/>
    <property type="match status" value="1"/>
</dbReference>
<feature type="domain" description="G-protein coupled receptors family 1 profile" evidence="6">
    <location>
        <begin position="24"/>
        <end position="127"/>
    </location>
</feature>
<evidence type="ECO:0000256" key="5">
    <source>
        <dbReference type="SAM" id="Phobius"/>
    </source>
</evidence>
<dbReference type="PRINTS" id="PR00237">
    <property type="entry name" value="GPCRRHODOPSN"/>
</dbReference>
<evidence type="ECO:0000256" key="3">
    <source>
        <dbReference type="ARBA" id="ARBA00022989"/>
    </source>
</evidence>
<keyword evidence="4 5" id="KW-0472">Membrane</keyword>
<dbReference type="PANTHER" id="PTHR46955:SF3">
    <property type="entry name" value="G_PROTEIN_RECEP_F1_2 DOMAIN-CONTAINING PROTEIN"/>
    <property type="match status" value="1"/>
</dbReference>
<name>A0AAN8FS53_TRICO</name>
<dbReference type="GO" id="GO:0004930">
    <property type="term" value="F:G protein-coupled receptor activity"/>
    <property type="evidence" value="ECO:0007669"/>
    <property type="project" value="InterPro"/>
</dbReference>
<dbReference type="InterPro" id="IPR000276">
    <property type="entry name" value="GPCR_Rhodpsn"/>
</dbReference>
<proteinExistence type="predicted"/>
<dbReference type="Pfam" id="PF10316">
    <property type="entry name" value="7TM_GPCR_Srbc"/>
    <property type="match status" value="1"/>
</dbReference>
<organism evidence="7 8">
    <name type="scientific">Trichostrongylus colubriformis</name>
    <name type="common">Black scour worm</name>
    <dbReference type="NCBI Taxonomy" id="6319"/>
    <lineage>
        <taxon>Eukaryota</taxon>
        <taxon>Metazoa</taxon>
        <taxon>Ecdysozoa</taxon>
        <taxon>Nematoda</taxon>
        <taxon>Chromadorea</taxon>
        <taxon>Rhabditida</taxon>
        <taxon>Rhabditina</taxon>
        <taxon>Rhabditomorpha</taxon>
        <taxon>Strongyloidea</taxon>
        <taxon>Trichostrongylidae</taxon>
        <taxon>Trichostrongylus</taxon>
    </lineage>
</organism>
<dbReference type="EMBL" id="WIXE01003413">
    <property type="protein sequence ID" value="KAK5983977.1"/>
    <property type="molecule type" value="Genomic_DNA"/>
</dbReference>
<dbReference type="InterPro" id="IPR019420">
    <property type="entry name" value="7TM_GPCR_serpentine_rcpt_Srbc"/>
</dbReference>